<dbReference type="SMART" id="SM00176">
    <property type="entry name" value="RAN"/>
    <property type="match status" value="1"/>
</dbReference>
<evidence type="ECO:0000256" key="6">
    <source>
        <dbReference type="ARBA" id="ARBA00023289"/>
    </source>
</evidence>
<dbReference type="InterPro" id="IPR001806">
    <property type="entry name" value="Small_GTPase"/>
</dbReference>
<evidence type="ECO:0000256" key="4">
    <source>
        <dbReference type="ARBA" id="ARBA00023134"/>
    </source>
</evidence>
<dbReference type="SMART" id="SM00177">
    <property type="entry name" value="ARF"/>
    <property type="match status" value="1"/>
</dbReference>
<dbReference type="PRINTS" id="PR00449">
    <property type="entry name" value="RASTRNSFRMNG"/>
</dbReference>
<evidence type="ECO:0000313" key="9">
    <source>
        <dbReference type="Proteomes" id="UP001158576"/>
    </source>
</evidence>
<keyword evidence="3" id="KW-0547">Nucleotide-binding</keyword>
<gene>
    <name evidence="8" type="ORF">OKIOD_LOCUS16180</name>
</gene>
<dbReference type="PANTHER" id="PTHR47980">
    <property type="entry name" value="LD44762P"/>
    <property type="match status" value="1"/>
</dbReference>
<dbReference type="PROSITE" id="PS51417">
    <property type="entry name" value="ARF"/>
    <property type="match status" value="1"/>
</dbReference>
<dbReference type="PROSITE" id="PS51421">
    <property type="entry name" value="RAS"/>
    <property type="match status" value="1"/>
</dbReference>
<proteinExistence type="inferred from homology"/>
<dbReference type="NCBIfam" id="TIGR00231">
    <property type="entry name" value="small_GTP"/>
    <property type="match status" value="1"/>
</dbReference>
<organism evidence="8 9">
    <name type="scientific">Oikopleura dioica</name>
    <name type="common">Tunicate</name>
    <dbReference type="NCBI Taxonomy" id="34765"/>
    <lineage>
        <taxon>Eukaryota</taxon>
        <taxon>Metazoa</taxon>
        <taxon>Chordata</taxon>
        <taxon>Tunicata</taxon>
        <taxon>Appendicularia</taxon>
        <taxon>Copelata</taxon>
        <taxon>Oikopleuridae</taxon>
        <taxon>Oikopleura</taxon>
    </lineage>
</organism>
<dbReference type="PROSITE" id="PS51419">
    <property type="entry name" value="RAB"/>
    <property type="match status" value="1"/>
</dbReference>
<dbReference type="SMART" id="SM00174">
    <property type="entry name" value="RHO"/>
    <property type="match status" value="1"/>
</dbReference>
<comment type="similarity">
    <text evidence="2">Belongs to the small GTPase superfamily. Rab family.</text>
</comment>
<protein>
    <submittedName>
        <fullName evidence="8">Oidioi.mRNA.OKI2018_I69.chr2.g7415.t1.cds</fullName>
    </submittedName>
</protein>
<feature type="compositionally biased region" description="Basic residues" evidence="7">
    <location>
        <begin position="182"/>
        <end position="194"/>
    </location>
</feature>
<comment type="subcellular location">
    <subcellularLocation>
        <location evidence="1">Membrane</location>
        <topology evidence="1">Lipid-anchor</topology>
    </subcellularLocation>
</comment>
<dbReference type="InterPro" id="IPR005225">
    <property type="entry name" value="Small_GTP-bd"/>
</dbReference>
<evidence type="ECO:0000256" key="3">
    <source>
        <dbReference type="ARBA" id="ARBA00022741"/>
    </source>
</evidence>
<dbReference type="Pfam" id="PF00071">
    <property type="entry name" value="Ras"/>
    <property type="match status" value="1"/>
</dbReference>
<dbReference type="Gene3D" id="3.40.50.300">
    <property type="entry name" value="P-loop containing nucleotide triphosphate hydrolases"/>
    <property type="match status" value="1"/>
</dbReference>
<dbReference type="PROSITE" id="PS51420">
    <property type="entry name" value="RHO"/>
    <property type="match status" value="1"/>
</dbReference>
<dbReference type="CDD" id="cd00154">
    <property type="entry name" value="Rab"/>
    <property type="match status" value="1"/>
</dbReference>
<evidence type="ECO:0000256" key="5">
    <source>
        <dbReference type="ARBA" id="ARBA00023288"/>
    </source>
</evidence>
<dbReference type="InterPro" id="IPR050305">
    <property type="entry name" value="Small_GTPase_Rab"/>
</dbReference>
<dbReference type="SUPFAM" id="SSF52540">
    <property type="entry name" value="P-loop containing nucleoside triphosphate hydrolases"/>
    <property type="match status" value="1"/>
</dbReference>
<keyword evidence="6" id="KW-0636">Prenylation</keyword>
<name>A0ABN7TCR8_OIKDI</name>
<evidence type="ECO:0000256" key="1">
    <source>
        <dbReference type="ARBA" id="ARBA00004635"/>
    </source>
</evidence>
<evidence type="ECO:0000313" key="8">
    <source>
        <dbReference type="EMBL" id="CAG5113300.1"/>
    </source>
</evidence>
<keyword evidence="9" id="KW-1185">Reference proteome</keyword>
<feature type="region of interest" description="Disordered" evidence="7">
    <location>
        <begin position="167"/>
        <end position="200"/>
    </location>
</feature>
<reference evidence="8 9" key="1">
    <citation type="submission" date="2021-04" db="EMBL/GenBank/DDBJ databases">
        <authorList>
            <person name="Bliznina A."/>
        </authorList>
    </citation>
    <scope>NUCLEOTIDE SEQUENCE [LARGE SCALE GENOMIC DNA]</scope>
</reference>
<sequence length="200" mass="22754">MPEKALLKLLLVGDSGVGKSAILIRYADNTFTDVYTGTIGVDFKLKKIYKRGEELTLQIWDTAGQERFKSLVRSFYNGANGVVVVFDLSNRTSFEAIRRWMSEIRENCDEIPRILVGNKVDGPRSVSQAEGEQIAAKYGLQYIETSAKTNLRIEETFEKLTDQIMIQRKPKTPRTDNDKIYPGKKQKRKKKTKPAKCSLN</sequence>
<evidence type="ECO:0000256" key="2">
    <source>
        <dbReference type="ARBA" id="ARBA00006270"/>
    </source>
</evidence>
<accession>A0ABN7TCR8</accession>
<dbReference type="SMART" id="SM00173">
    <property type="entry name" value="RAS"/>
    <property type="match status" value="1"/>
</dbReference>
<dbReference type="EMBL" id="OU015567">
    <property type="protein sequence ID" value="CAG5113300.1"/>
    <property type="molecule type" value="Genomic_DNA"/>
</dbReference>
<dbReference type="InterPro" id="IPR027417">
    <property type="entry name" value="P-loop_NTPase"/>
</dbReference>
<keyword evidence="4" id="KW-0342">GTP-binding</keyword>
<dbReference type="SMART" id="SM00175">
    <property type="entry name" value="RAB"/>
    <property type="match status" value="1"/>
</dbReference>
<keyword evidence="5" id="KW-0449">Lipoprotein</keyword>
<dbReference type="Proteomes" id="UP001158576">
    <property type="component" value="Chromosome 2"/>
</dbReference>
<evidence type="ECO:0000256" key="7">
    <source>
        <dbReference type="SAM" id="MobiDB-lite"/>
    </source>
</evidence>